<dbReference type="Gene3D" id="3.50.30.30">
    <property type="match status" value="1"/>
</dbReference>
<evidence type="ECO:0000313" key="4">
    <source>
        <dbReference type="EMBL" id="ODM94982.1"/>
    </source>
</evidence>
<dbReference type="InterPro" id="IPR001623">
    <property type="entry name" value="DnaJ_domain"/>
</dbReference>
<keyword evidence="2" id="KW-1133">Transmembrane helix</keyword>
<dbReference type="CDD" id="cd06257">
    <property type="entry name" value="DnaJ"/>
    <property type="match status" value="1"/>
</dbReference>
<feature type="region of interest" description="Disordered" evidence="1">
    <location>
        <begin position="287"/>
        <end position="308"/>
    </location>
</feature>
<keyword evidence="5" id="KW-1185">Reference proteome</keyword>
<evidence type="ECO:0000256" key="2">
    <source>
        <dbReference type="SAM" id="Phobius"/>
    </source>
</evidence>
<proteinExistence type="predicted"/>
<accession>A0A1D2MQ05</accession>
<evidence type="ECO:0000259" key="3">
    <source>
        <dbReference type="PROSITE" id="PS50076"/>
    </source>
</evidence>
<dbReference type="AlphaFoldDB" id="A0A1D2MQ05"/>
<evidence type="ECO:0000313" key="5">
    <source>
        <dbReference type="Proteomes" id="UP000094527"/>
    </source>
</evidence>
<protein>
    <submittedName>
        <fullName evidence="4">Chaperone protein DnaJ</fullName>
    </submittedName>
</protein>
<dbReference type="InterPro" id="IPR036869">
    <property type="entry name" value="J_dom_sf"/>
</dbReference>
<dbReference type="SUPFAM" id="SSF46565">
    <property type="entry name" value="Chaperone J-domain"/>
    <property type="match status" value="1"/>
</dbReference>
<keyword evidence="2" id="KW-0812">Transmembrane</keyword>
<name>A0A1D2MQ05_ORCCI</name>
<dbReference type="PROSITE" id="PS50076">
    <property type="entry name" value="DNAJ_2"/>
    <property type="match status" value="1"/>
</dbReference>
<feature type="domain" description="J" evidence="3">
    <location>
        <begin position="264"/>
        <end position="330"/>
    </location>
</feature>
<evidence type="ECO:0000256" key="1">
    <source>
        <dbReference type="SAM" id="MobiDB-lite"/>
    </source>
</evidence>
<reference evidence="4 5" key="1">
    <citation type="journal article" date="2016" name="Genome Biol. Evol.">
        <title>Gene Family Evolution Reflects Adaptation to Soil Environmental Stressors in the Genome of the Collembolan Orchesella cincta.</title>
        <authorList>
            <person name="Faddeeva-Vakhrusheva A."/>
            <person name="Derks M.F."/>
            <person name="Anvar S.Y."/>
            <person name="Agamennone V."/>
            <person name="Suring W."/>
            <person name="Smit S."/>
            <person name="van Straalen N.M."/>
            <person name="Roelofs D."/>
        </authorList>
    </citation>
    <scope>NUCLEOTIDE SEQUENCE [LARGE SCALE GENOMIC DNA]</scope>
    <source>
        <tissue evidence="4">Mixed pool</tissue>
    </source>
</reference>
<dbReference type="EMBL" id="LJIJ01000726">
    <property type="protein sequence ID" value="ODM94982.1"/>
    <property type="molecule type" value="Genomic_DNA"/>
</dbReference>
<gene>
    <name evidence="4" type="ORF">Ocin01_11701</name>
</gene>
<keyword evidence="2" id="KW-0472">Membrane</keyword>
<organism evidence="4 5">
    <name type="scientific">Orchesella cincta</name>
    <name type="common">Springtail</name>
    <name type="synonym">Podura cincta</name>
    <dbReference type="NCBI Taxonomy" id="48709"/>
    <lineage>
        <taxon>Eukaryota</taxon>
        <taxon>Metazoa</taxon>
        <taxon>Ecdysozoa</taxon>
        <taxon>Arthropoda</taxon>
        <taxon>Hexapoda</taxon>
        <taxon>Collembola</taxon>
        <taxon>Entomobryomorpha</taxon>
        <taxon>Entomobryoidea</taxon>
        <taxon>Orchesellidae</taxon>
        <taxon>Orchesellinae</taxon>
        <taxon>Orchesella</taxon>
    </lineage>
</organism>
<comment type="caution">
    <text evidence="4">The sequence shown here is derived from an EMBL/GenBank/DDBJ whole genome shotgun (WGS) entry which is preliminary data.</text>
</comment>
<feature type="transmembrane region" description="Helical" evidence="2">
    <location>
        <begin position="202"/>
        <end position="225"/>
    </location>
</feature>
<sequence length="330" mass="37785">MNVGRHFGNGEFHSGIEKAYLAVAEPLDACRVLRQPPSLHTKIYSPEDSPKSTNVQVKWVALITGGGGCDLKTKVIHATDAGYARAILKITHPDDVLGYSNLYRDNDIQIDFSLVNPADWDTIQNYAHPKPYVIVLPSFSKTENENTPSFFFMTIGRICDFVHYIVNLPFTLVSGTNDFISRCVKELVISPLKLDLMSTSEIIYSFACFLIPGLMLLTPLVYGWARSNIASDYYHRNENARPHRRNENRQRVFGNRSNDETARIHRRLLNLDERQPLTKQLIGEAYRREAPNYHPDRNQGRPEPEVAERTAHFRRLTEARDYLLDLPDVR</sequence>
<dbReference type="Gene3D" id="1.10.287.110">
    <property type="entry name" value="DnaJ domain"/>
    <property type="match status" value="1"/>
</dbReference>
<dbReference type="Proteomes" id="UP000094527">
    <property type="component" value="Unassembled WGS sequence"/>
</dbReference>